<dbReference type="AlphaFoldDB" id="A0A8H6X7P5"/>
<protein>
    <submittedName>
        <fullName evidence="1">Uncharacterized protein</fullName>
    </submittedName>
</protein>
<accession>A0A8H6X7P5</accession>
<reference evidence="1" key="1">
    <citation type="submission" date="2020-05" db="EMBL/GenBank/DDBJ databases">
        <title>Mycena genomes resolve the evolution of fungal bioluminescence.</title>
        <authorList>
            <person name="Tsai I.J."/>
        </authorList>
    </citation>
    <scope>NUCLEOTIDE SEQUENCE</scope>
    <source>
        <strain evidence="1">CCC161011</strain>
    </source>
</reference>
<comment type="caution">
    <text evidence="1">The sequence shown here is derived from an EMBL/GenBank/DDBJ whole genome shotgun (WGS) entry which is preliminary data.</text>
</comment>
<gene>
    <name evidence="1" type="ORF">MVEN_02211100</name>
</gene>
<evidence type="ECO:0000313" key="1">
    <source>
        <dbReference type="EMBL" id="KAF7335570.1"/>
    </source>
</evidence>
<keyword evidence="2" id="KW-1185">Reference proteome</keyword>
<name>A0A8H6X7P5_9AGAR</name>
<proteinExistence type="predicted"/>
<evidence type="ECO:0000313" key="2">
    <source>
        <dbReference type="Proteomes" id="UP000620124"/>
    </source>
</evidence>
<dbReference type="Proteomes" id="UP000620124">
    <property type="component" value="Unassembled WGS sequence"/>
</dbReference>
<sequence>MDNPGAADLNPVRMSGTLPVFPNTLTQTWTFQAVGSIDGPSTSVSIRDASFETWISNTMATTVSIISNLNPAHAQVTVHNARLRWNMTIVRNDGSAFVVRLNERASGLAATSWPLISSTRIGLTSPLTLETSDPSSLEQIFTVTPIES</sequence>
<organism evidence="1 2">
    <name type="scientific">Mycena venus</name>
    <dbReference type="NCBI Taxonomy" id="2733690"/>
    <lineage>
        <taxon>Eukaryota</taxon>
        <taxon>Fungi</taxon>
        <taxon>Dikarya</taxon>
        <taxon>Basidiomycota</taxon>
        <taxon>Agaricomycotina</taxon>
        <taxon>Agaricomycetes</taxon>
        <taxon>Agaricomycetidae</taxon>
        <taxon>Agaricales</taxon>
        <taxon>Marasmiineae</taxon>
        <taxon>Mycenaceae</taxon>
        <taxon>Mycena</taxon>
    </lineage>
</organism>
<dbReference type="EMBL" id="JACAZI010000024">
    <property type="protein sequence ID" value="KAF7335570.1"/>
    <property type="molecule type" value="Genomic_DNA"/>
</dbReference>